<dbReference type="GO" id="GO:0016887">
    <property type="term" value="F:ATP hydrolysis activity"/>
    <property type="evidence" value="ECO:0007669"/>
    <property type="project" value="InterPro"/>
</dbReference>
<sequence>MYKSFYSLSDNPFKKEIETKDLYQSENLKELSARLDYLKKTRGIAVIIGEPGSGKTSALRAMADSVNPSLFKVIYFPLSTGSVMDFYRGIAIGLGEEPKFRKVDLFNQVQAAILKFYNEKKITPIIILDEMQLAPNKFLSDLGILFNFAMDSQNPFILILAGLSHFMTKLNLNHNQSLNQRVIMKYQLNPLNKEEVKEYVEHQLKLAGANHPIFIPQALEAIALRSRGLPRLINNIAVNSLLLGFQLKAEQINQEIVFKACEKDTF</sequence>
<reference evidence="2 3" key="1">
    <citation type="submission" date="2016-10" db="EMBL/GenBank/DDBJ databases">
        <authorList>
            <person name="Varghese N."/>
            <person name="Submissions S."/>
        </authorList>
    </citation>
    <scope>NUCLEOTIDE SEQUENCE [LARGE SCALE GENOMIC DNA]</scope>
    <source>
        <strain evidence="2 3">WG10</strain>
    </source>
</reference>
<dbReference type="InterPro" id="IPR003593">
    <property type="entry name" value="AAA+_ATPase"/>
</dbReference>
<dbReference type="Proteomes" id="UP000324896">
    <property type="component" value="Unassembled WGS sequence"/>
</dbReference>
<name>A0A1G6KMP1_9FIRM</name>
<dbReference type="SMART" id="SM00382">
    <property type="entry name" value="AAA"/>
    <property type="match status" value="1"/>
</dbReference>
<dbReference type="RefSeq" id="WP_149796678.1">
    <property type="nucleotide sequence ID" value="NZ_FMYT01000004.1"/>
</dbReference>
<dbReference type="PANTHER" id="PTHR35894">
    <property type="entry name" value="GENERAL SECRETION PATHWAY PROTEIN A-RELATED"/>
    <property type="match status" value="1"/>
</dbReference>
<accession>A0A1G6KMP1</accession>
<feature type="domain" description="AAA+ ATPase" evidence="1">
    <location>
        <begin position="41"/>
        <end position="188"/>
    </location>
</feature>
<dbReference type="CDD" id="cd00009">
    <property type="entry name" value="AAA"/>
    <property type="match status" value="1"/>
</dbReference>
<dbReference type="InterPro" id="IPR049945">
    <property type="entry name" value="AAA_22"/>
</dbReference>
<dbReference type="InterPro" id="IPR027417">
    <property type="entry name" value="P-loop_NTPase"/>
</dbReference>
<dbReference type="SUPFAM" id="SSF52540">
    <property type="entry name" value="P-loop containing nucleoside triphosphate hydrolases"/>
    <property type="match status" value="1"/>
</dbReference>
<dbReference type="PANTHER" id="PTHR35894:SF1">
    <property type="entry name" value="PHOSPHORIBULOKINASE _ URIDINE KINASE FAMILY"/>
    <property type="match status" value="1"/>
</dbReference>
<gene>
    <name evidence="2" type="ORF">SAMN04488597_104174</name>
</gene>
<dbReference type="Pfam" id="PF13401">
    <property type="entry name" value="AAA_22"/>
    <property type="match status" value="1"/>
</dbReference>
<dbReference type="AlphaFoldDB" id="A0A1G6KMP1"/>
<evidence type="ECO:0000313" key="2">
    <source>
        <dbReference type="EMBL" id="SDC32243.1"/>
    </source>
</evidence>
<dbReference type="Gene3D" id="3.40.50.300">
    <property type="entry name" value="P-loop containing nucleotide triphosphate hydrolases"/>
    <property type="match status" value="1"/>
</dbReference>
<evidence type="ECO:0000313" key="3">
    <source>
        <dbReference type="Proteomes" id="UP000324896"/>
    </source>
</evidence>
<evidence type="ECO:0000259" key="1">
    <source>
        <dbReference type="SMART" id="SM00382"/>
    </source>
</evidence>
<protein>
    <submittedName>
        <fullName evidence="2">Type II secretory pathway, component ExeA (Predicted ATPase)</fullName>
    </submittedName>
</protein>
<proteinExistence type="predicted"/>
<dbReference type="InterPro" id="IPR052026">
    <property type="entry name" value="ExeA_AAA_ATPase_DNA-bind"/>
</dbReference>
<organism evidence="2 3">
    <name type="scientific">Halanaerobium congolense</name>
    <dbReference type="NCBI Taxonomy" id="54121"/>
    <lineage>
        <taxon>Bacteria</taxon>
        <taxon>Bacillati</taxon>
        <taxon>Bacillota</taxon>
        <taxon>Clostridia</taxon>
        <taxon>Halanaerobiales</taxon>
        <taxon>Halanaerobiaceae</taxon>
        <taxon>Halanaerobium</taxon>
    </lineage>
</organism>
<dbReference type="EMBL" id="FMYT01000004">
    <property type="protein sequence ID" value="SDC32243.1"/>
    <property type="molecule type" value="Genomic_DNA"/>
</dbReference>